<sequence length="446" mass="50858">MKKILTILTSCSAVFLIIASIILVNKNNGDNDIQINKQIKKKSHKYQGEKLTEIGYYWDNFEKQVRIEQIPSTVKVIAAQLPKEITSLKGAFQTRVNDVNWTIPWDTKRITNMNSMFYNTTWFNNSSIADWDTSNVTDMGEMFAYSKGFNHNLSSWDVSNVTNMERMFLNSTKFNNGNKPLEWGPKLKKIKNMKEMFKDAKAFKQNLNSWLMKTEVNNNDFGLDQDYQPKWLEKTEAAKPEISTEEILSPKADEALESPHTDNNLNEITKDKQKDDSKKINILEDNTYKIPSIESKPIIKPEKPTEESSKPDSIPNSSPLPADSPDNSENTIAPKKPEHSEINNETIEKNESLEEDKIENPKNDNNLYKIPAKPNTIIKTNSPSAGVIAGVVLGTFTILGVVGGTGYYYRKSLKNFYLNSADKTKNLYFKSREKIKDKLSKIKSKK</sequence>
<keyword evidence="2 3" id="KW-0812">Transmembrane</keyword>
<feature type="region of interest" description="Disordered" evidence="1">
    <location>
        <begin position="237"/>
        <end position="367"/>
    </location>
</feature>
<protein>
    <submittedName>
        <fullName evidence="3">Putative transmembrane protein</fullName>
    </submittedName>
</protein>
<dbReference type="Pfam" id="PF03382">
    <property type="entry name" value="DUF285"/>
    <property type="match status" value="1"/>
</dbReference>
<feature type="compositionally biased region" description="Basic and acidic residues" evidence="1">
    <location>
        <begin position="251"/>
        <end position="260"/>
    </location>
</feature>
<dbReference type="InterPro" id="IPR005046">
    <property type="entry name" value="DUF285"/>
</dbReference>
<dbReference type="AlphaFoldDB" id="A0A2T4IAB5"/>
<gene>
    <name evidence="3" type="ORF">MLEAa_1220</name>
</gene>
<comment type="caution">
    <text evidence="3">The sequence shown here is derived from an EMBL/GenBank/DDBJ whole genome shotgun (WGS) entry which is preliminary data.</text>
</comment>
<dbReference type="EMBL" id="LAUU01000004">
    <property type="protein sequence ID" value="PTD31600.1"/>
    <property type="molecule type" value="Genomic_DNA"/>
</dbReference>
<dbReference type="Proteomes" id="UP000241093">
    <property type="component" value="Unassembled WGS sequence"/>
</dbReference>
<organism evidence="3 4">
    <name type="scientific">Mycoplasma leachii 06049</name>
    <dbReference type="NCBI Taxonomy" id="1188244"/>
    <lineage>
        <taxon>Bacteria</taxon>
        <taxon>Bacillati</taxon>
        <taxon>Mycoplasmatota</taxon>
        <taxon>Mollicutes</taxon>
        <taxon>Mycoplasmataceae</taxon>
        <taxon>Mycoplasma</taxon>
    </lineage>
</organism>
<feature type="compositionally biased region" description="Polar residues" evidence="1">
    <location>
        <begin position="314"/>
        <end position="331"/>
    </location>
</feature>
<proteinExistence type="predicted"/>
<dbReference type="NCBIfam" id="TIGR02167">
    <property type="entry name" value="Liste_lipo_26"/>
    <property type="match status" value="2"/>
</dbReference>
<feature type="transmembrane region" description="Helical" evidence="2">
    <location>
        <begin position="385"/>
        <end position="409"/>
    </location>
</feature>
<dbReference type="NCBIfam" id="NF033158">
    <property type="entry name" value="Myrrcad"/>
    <property type="match status" value="1"/>
</dbReference>
<accession>A0A2T4IAB5</accession>
<name>A0A2T4IAB5_9MOLU</name>
<dbReference type="InterPro" id="IPR011889">
    <property type="entry name" value="Liste_lipo_26"/>
</dbReference>
<evidence type="ECO:0000256" key="1">
    <source>
        <dbReference type="SAM" id="MobiDB-lite"/>
    </source>
</evidence>
<feature type="compositionally biased region" description="Basic and acidic residues" evidence="1">
    <location>
        <begin position="335"/>
        <end position="352"/>
    </location>
</feature>
<dbReference type="RefSeq" id="WP_107669421.1">
    <property type="nucleotide sequence ID" value="NZ_LAUU01000004.1"/>
</dbReference>
<evidence type="ECO:0000313" key="4">
    <source>
        <dbReference type="Proteomes" id="UP000241093"/>
    </source>
</evidence>
<feature type="compositionally biased region" description="Basic and acidic residues" evidence="1">
    <location>
        <begin position="297"/>
        <end position="310"/>
    </location>
</feature>
<keyword evidence="2" id="KW-1133">Transmembrane helix</keyword>
<evidence type="ECO:0000313" key="3">
    <source>
        <dbReference type="EMBL" id="PTD31600.1"/>
    </source>
</evidence>
<keyword evidence="2" id="KW-0472">Membrane</keyword>
<reference evidence="3 4" key="1">
    <citation type="submission" date="2015-04" db="EMBL/GenBank/DDBJ databases">
        <title>Genome sequence of Mycoplasma leachii strain 06049.</title>
        <authorList>
            <person name="Sirand-Pugnet P."/>
            <person name="Breton M."/>
            <person name="Dordet-Frisoni E."/>
            <person name="Baranowski E."/>
            <person name="Barre A."/>
            <person name="Couture C."/>
            <person name="Dupuy V."/>
            <person name="Gaurivaud P."/>
            <person name="Jacob D."/>
            <person name="Lemaitre C."/>
            <person name="Manso-Silvan L."/>
            <person name="Nikolski M."/>
            <person name="Nouvel L.-X."/>
            <person name="Poumarat F."/>
            <person name="Tardy F."/>
            <person name="Thebault P."/>
            <person name="Theil S."/>
            <person name="Citti C."/>
            <person name="Thiaucourt F."/>
            <person name="Blanchard A."/>
        </authorList>
    </citation>
    <scope>NUCLEOTIDE SEQUENCE [LARGE SCALE GENOMIC DNA]</scope>
    <source>
        <strain evidence="3 4">06049</strain>
    </source>
</reference>
<evidence type="ECO:0000256" key="2">
    <source>
        <dbReference type="SAM" id="Phobius"/>
    </source>
</evidence>
<feature type="compositionally biased region" description="Basic and acidic residues" evidence="1">
    <location>
        <begin position="268"/>
        <end position="282"/>
    </location>
</feature>